<evidence type="ECO:0000313" key="1">
    <source>
        <dbReference type="EMBL" id="KAF5395481.1"/>
    </source>
</evidence>
<evidence type="ECO:0000313" key="2">
    <source>
        <dbReference type="Proteomes" id="UP000748531"/>
    </source>
</evidence>
<comment type="caution">
    <text evidence="1">The sequence shown here is derived from an EMBL/GenBank/DDBJ whole genome shotgun (WGS) entry which is preliminary data.</text>
</comment>
<dbReference type="AlphaFoldDB" id="A0A8J4WD57"/>
<organism evidence="1 2">
    <name type="scientific">Paragonimus heterotremus</name>
    <dbReference type="NCBI Taxonomy" id="100268"/>
    <lineage>
        <taxon>Eukaryota</taxon>
        <taxon>Metazoa</taxon>
        <taxon>Spiralia</taxon>
        <taxon>Lophotrochozoa</taxon>
        <taxon>Platyhelminthes</taxon>
        <taxon>Trematoda</taxon>
        <taxon>Digenea</taxon>
        <taxon>Plagiorchiida</taxon>
        <taxon>Troglotremata</taxon>
        <taxon>Troglotrematidae</taxon>
        <taxon>Paragonimus</taxon>
    </lineage>
</organism>
<proteinExistence type="predicted"/>
<keyword evidence="2" id="KW-1185">Reference proteome</keyword>
<protein>
    <submittedName>
        <fullName evidence="1">Uncharacterized protein</fullName>
    </submittedName>
</protein>
<accession>A0A8J4WD57</accession>
<dbReference type="Proteomes" id="UP000748531">
    <property type="component" value="Unassembled WGS sequence"/>
</dbReference>
<reference evidence="1" key="1">
    <citation type="submission" date="2019-05" db="EMBL/GenBank/DDBJ databases">
        <title>Annotation for the trematode Paragonimus heterotremus.</title>
        <authorList>
            <person name="Choi Y.-J."/>
        </authorList>
    </citation>
    <scope>NUCLEOTIDE SEQUENCE</scope>
    <source>
        <strain evidence="1">LC</strain>
    </source>
</reference>
<name>A0A8J4WD57_9TREM</name>
<dbReference type="EMBL" id="LUCH01012600">
    <property type="protein sequence ID" value="KAF5395481.1"/>
    <property type="molecule type" value="Genomic_DNA"/>
</dbReference>
<gene>
    <name evidence="1" type="ORF">PHET_12124</name>
</gene>
<sequence length="79" mass="8848">MSTNNELPCLVVFNQGCGILRVAHSISYHFSVFNFGFELRDLQPINFTCNGLAVDAWPLLYITLFSPRHFLIVGGKCLA</sequence>